<dbReference type="KEGG" id="nall:PP769_08865"/>
<gene>
    <name evidence="7" type="primary">ltaE</name>
    <name evidence="7" type="ORF">PP769_08865</name>
</gene>
<dbReference type="InterPro" id="IPR015421">
    <property type="entry name" value="PyrdxlP-dep_Trfase_major"/>
</dbReference>
<evidence type="ECO:0000256" key="3">
    <source>
        <dbReference type="ARBA" id="ARBA00022898"/>
    </source>
</evidence>
<dbReference type="Gene3D" id="3.90.1150.10">
    <property type="entry name" value="Aspartate Aminotransferase, domain 1"/>
    <property type="match status" value="1"/>
</dbReference>
<comment type="similarity">
    <text evidence="2">Belongs to the threonine aldolase family.</text>
</comment>
<keyword evidence="4 7" id="KW-0456">Lyase</keyword>
<dbReference type="InterPro" id="IPR015422">
    <property type="entry name" value="PyrdxlP-dep_Trfase_small"/>
</dbReference>
<evidence type="ECO:0000313" key="7">
    <source>
        <dbReference type="EMBL" id="WNM59850.1"/>
    </source>
</evidence>
<dbReference type="FunFam" id="3.40.640.10:FF:000030">
    <property type="entry name" value="Low-specificity L-threonine aldolase"/>
    <property type="match status" value="1"/>
</dbReference>
<keyword evidence="3" id="KW-0663">Pyridoxal phosphate</keyword>
<accession>A0AA96JU81</accession>
<dbReference type="GO" id="GO:0008732">
    <property type="term" value="F:L-allo-threonine aldolase activity"/>
    <property type="evidence" value="ECO:0007669"/>
    <property type="project" value="TreeGrafter"/>
</dbReference>
<dbReference type="Pfam" id="PF01212">
    <property type="entry name" value="Beta_elim_lyase"/>
    <property type="match status" value="1"/>
</dbReference>
<dbReference type="EMBL" id="CP116967">
    <property type="protein sequence ID" value="WNM59850.1"/>
    <property type="molecule type" value="Genomic_DNA"/>
</dbReference>
<dbReference type="InterPro" id="IPR023603">
    <property type="entry name" value="Low_specificity_L-TA-like"/>
</dbReference>
<dbReference type="PANTHER" id="PTHR48097:SF9">
    <property type="entry name" value="L-THREONINE ALDOLASE"/>
    <property type="match status" value="1"/>
</dbReference>
<dbReference type="Proteomes" id="UP001302719">
    <property type="component" value="Chromosome"/>
</dbReference>
<dbReference type="AlphaFoldDB" id="A0AA96JU81"/>
<feature type="modified residue" description="N6-(pyridoxal phosphate)lysine" evidence="5">
    <location>
        <position position="201"/>
    </location>
</feature>
<feature type="domain" description="Aromatic amino acid beta-eliminating lyase/threonine aldolase" evidence="6">
    <location>
        <begin position="5"/>
        <end position="288"/>
    </location>
</feature>
<dbReference type="EC" id="4.1.2.48" evidence="7"/>
<evidence type="ECO:0000256" key="4">
    <source>
        <dbReference type="ARBA" id="ARBA00023239"/>
    </source>
</evidence>
<dbReference type="CDD" id="cd06502">
    <property type="entry name" value="TA_like"/>
    <property type="match status" value="1"/>
</dbReference>
<dbReference type="FunFam" id="3.90.1150.10:FF:000041">
    <property type="entry name" value="Low-specificity L-threonine aldolase"/>
    <property type="match status" value="1"/>
</dbReference>
<dbReference type="PANTHER" id="PTHR48097">
    <property type="entry name" value="L-THREONINE ALDOLASE-RELATED"/>
    <property type="match status" value="1"/>
</dbReference>
<dbReference type="Gene3D" id="3.40.640.10">
    <property type="entry name" value="Type I PLP-dependent aspartate aminotransferase-like (Major domain)"/>
    <property type="match status" value="1"/>
</dbReference>
<reference evidence="7 8" key="1">
    <citation type="submission" date="2023-01" db="EMBL/GenBank/DDBJ databases">
        <title>Cultivation and genomic characterization of new, ubiquitous marine nitrite-oxidizing bacteria from the Nitrospirales.</title>
        <authorList>
            <person name="Mueller A.J."/>
            <person name="Daebeler A."/>
            <person name="Herbold C.W."/>
            <person name="Kirkegaard R.H."/>
            <person name="Daims H."/>
        </authorList>
    </citation>
    <scope>NUCLEOTIDE SEQUENCE [LARGE SCALE GENOMIC DNA]</scope>
    <source>
        <strain evidence="7 8">VA</strain>
    </source>
</reference>
<keyword evidence="8" id="KW-1185">Reference proteome</keyword>
<dbReference type="GO" id="GO:0006567">
    <property type="term" value="P:L-threonine catabolic process"/>
    <property type="evidence" value="ECO:0007669"/>
    <property type="project" value="TreeGrafter"/>
</dbReference>
<protein>
    <submittedName>
        <fullName evidence="7">Low-specificity L-threonine aldolase</fullName>
        <ecNumber evidence="7">4.1.2.48</ecNumber>
    </submittedName>
</protein>
<evidence type="ECO:0000256" key="2">
    <source>
        <dbReference type="ARBA" id="ARBA00006966"/>
    </source>
</evidence>
<comment type="cofactor">
    <cofactor evidence="1">
        <name>pyridoxal 5'-phosphate</name>
        <dbReference type="ChEBI" id="CHEBI:597326"/>
    </cofactor>
</comment>
<organism evidence="7 8">
    <name type="scientific">Candidatus Nitrospira allomarina</name>
    <dbReference type="NCBI Taxonomy" id="3020900"/>
    <lineage>
        <taxon>Bacteria</taxon>
        <taxon>Pseudomonadati</taxon>
        <taxon>Nitrospirota</taxon>
        <taxon>Nitrospiria</taxon>
        <taxon>Nitrospirales</taxon>
        <taxon>Nitrospiraceae</taxon>
        <taxon>Nitrospira</taxon>
    </lineage>
</organism>
<dbReference type="SUPFAM" id="SSF53383">
    <property type="entry name" value="PLP-dependent transferases"/>
    <property type="match status" value="1"/>
</dbReference>
<dbReference type="PIRSF" id="PIRSF017617">
    <property type="entry name" value="Thr_aldolase"/>
    <property type="match status" value="1"/>
</dbReference>
<name>A0AA96JU81_9BACT</name>
<evidence type="ECO:0000259" key="6">
    <source>
        <dbReference type="Pfam" id="PF01212"/>
    </source>
</evidence>
<evidence type="ECO:0000256" key="1">
    <source>
        <dbReference type="ARBA" id="ARBA00001933"/>
    </source>
</evidence>
<dbReference type="InterPro" id="IPR001597">
    <property type="entry name" value="ArAA_b-elim_lyase/Thr_aldolase"/>
</dbReference>
<dbReference type="InterPro" id="IPR015424">
    <property type="entry name" value="PyrdxlP-dep_Trfase"/>
</dbReference>
<proteinExistence type="inferred from homology"/>
<sequence>MQKIDLRSDTVTKPTPAMREAMAQAEVGDDVYGEDPTVNRLEALAAEMLGKEAAVFVPSGVMGNQLALRLHTRPGDEVIVDSTSHLIRYEGGSASSLSGVQLVCVPGHRGRLSPESVEAAIRPKGLHNPPTTLVCLEQTHNVGGGSIYSLEVIHQIAEVARTHGLALHLDGARLFNAVVSTGVAAADYARPFDTVSFCLSKGLGAPVGSMVVSDAARVQTLRRLRKVFGGGMRQVGILAAAGVYALEHHIVRLAEDHVNAHYLATLLEDIPGVVVDVKAVETNMVMFQVPHSSKTTDKLLADCREAGVLLNAMGDRAFRVVTHLDVNHEDMVAAGRVFRQVFSAAG</sequence>
<dbReference type="GO" id="GO:0005829">
    <property type="term" value="C:cytosol"/>
    <property type="evidence" value="ECO:0007669"/>
    <property type="project" value="TreeGrafter"/>
</dbReference>
<dbReference type="GO" id="GO:0006545">
    <property type="term" value="P:glycine biosynthetic process"/>
    <property type="evidence" value="ECO:0007669"/>
    <property type="project" value="TreeGrafter"/>
</dbReference>
<evidence type="ECO:0000313" key="8">
    <source>
        <dbReference type="Proteomes" id="UP001302719"/>
    </source>
</evidence>
<dbReference type="RefSeq" id="WP_312646723.1">
    <property type="nucleotide sequence ID" value="NZ_CP116967.1"/>
</dbReference>
<dbReference type="NCBIfam" id="NF041359">
    <property type="entry name" value="GntG_guanitoxin"/>
    <property type="match status" value="1"/>
</dbReference>
<evidence type="ECO:0000256" key="5">
    <source>
        <dbReference type="PIRSR" id="PIRSR017617-1"/>
    </source>
</evidence>
<dbReference type="NCBIfam" id="NF007825">
    <property type="entry name" value="PRK10534.1"/>
    <property type="match status" value="1"/>
</dbReference>